<dbReference type="Gene3D" id="3.40.50.300">
    <property type="entry name" value="P-loop containing nucleotide triphosphate hydrolases"/>
    <property type="match status" value="1"/>
</dbReference>
<dbReference type="PANTHER" id="PTHR43442:SF3">
    <property type="entry name" value="GLUCONOKINASE-RELATED"/>
    <property type="match status" value="1"/>
</dbReference>
<evidence type="ECO:0000256" key="6">
    <source>
        <dbReference type="ARBA" id="ARBA00022777"/>
    </source>
</evidence>
<keyword evidence="4 10" id="KW-0808">Transferase</keyword>
<sequence>MTLADPEAACVRPCILVVMGVSGSGKSTVAEAVARRLGWTFVDGDAFHTREHIAKMHAGHPLTDADRAPWLARIAAWIGERLAAGEPGVVVCSALRRRYREGLALGRPEVRFVYLDGDRALIERRLAERAGHFMPPALLDSQFATLEPPDPDERPVVVGIEDPPERIAEQVVAALGREAGRGEP</sequence>
<dbReference type="AlphaFoldDB" id="A0AAV4ZM55"/>
<dbReference type="NCBIfam" id="TIGR01313">
    <property type="entry name" value="therm_gnt_kin"/>
    <property type="match status" value="1"/>
</dbReference>
<organism evidence="11 12">
    <name type="scientific">Methylobacterium hispanicum</name>
    <dbReference type="NCBI Taxonomy" id="270350"/>
    <lineage>
        <taxon>Bacteria</taxon>
        <taxon>Pseudomonadati</taxon>
        <taxon>Pseudomonadota</taxon>
        <taxon>Alphaproteobacteria</taxon>
        <taxon>Hyphomicrobiales</taxon>
        <taxon>Methylobacteriaceae</taxon>
        <taxon>Methylobacterium</taxon>
    </lineage>
</organism>
<dbReference type="GO" id="GO:0005737">
    <property type="term" value="C:cytoplasm"/>
    <property type="evidence" value="ECO:0007669"/>
    <property type="project" value="TreeGrafter"/>
</dbReference>
<protein>
    <recommendedName>
        <fullName evidence="3 10">Gluconokinase</fullName>
        <ecNumber evidence="3 10">2.7.1.12</ecNumber>
    </recommendedName>
</protein>
<dbReference type="EC" id="2.7.1.12" evidence="3 10"/>
<comment type="similarity">
    <text evidence="2 10">Belongs to the gluconokinase GntK/GntV family.</text>
</comment>
<proteinExistence type="inferred from homology"/>
<evidence type="ECO:0000256" key="8">
    <source>
        <dbReference type="ARBA" id="ARBA00023064"/>
    </source>
</evidence>
<evidence type="ECO:0000256" key="9">
    <source>
        <dbReference type="ARBA" id="ARBA00048090"/>
    </source>
</evidence>
<reference evidence="11" key="1">
    <citation type="journal article" date="2016" name="Front. Microbiol.">
        <title>Genome Sequence of the Piezophilic, Mesophilic Sulfate-Reducing Bacterium Desulfovibrio indicus J2T.</title>
        <authorList>
            <person name="Cao J."/>
            <person name="Maignien L."/>
            <person name="Shao Z."/>
            <person name="Alain K."/>
            <person name="Jebbar M."/>
        </authorList>
    </citation>
    <scope>NUCLEOTIDE SEQUENCE</scope>
    <source>
        <strain evidence="11">DSM 16372</strain>
    </source>
</reference>
<dbReference type="InterPro" id="IPR027417">
    <property type="entry name" value="P-loop_NTPase"/>
</dbReference>
<evidence type="ECO:0000313" key="12">
    <source>
        <dbReference type="Proteomes" id="UP001055247"/>
    </source>
</evidence>
<dbReference type="SUPFAM" id="SSF52540">
    <property type="entry name" value="P-loop containing nucleoside triphosphate hydrolases"/>
    <property type="match status" value="1"/>
</dbReference>
<gene>
    <name evidence="11" type="ORF">BHAOGJBA_2440</name>
</gene>
<evidence type="ECO:0000256" key="3">
    <source>
        <dbReference type="ARBA" id="ARBA00012054"/>
    </source>
</evidence>
<dbReference type="EMBL" id="BPQO01000009">
    <property type="protein sequence ID" value="GJD88916.1"/>
    <property type="molecule type" value="Genomic_DNA"/>
</dbReference>
<evidence type="ECO:0000256" key="10">
    <source>
        <dbReference type="RuleBase" id="RU363066"/>
    </source>
</evidence>
<keyword evidence="8" id="KW-0311">Gluconate utilization</keyword>
<keyword evidence="6 10" id="KW-0418">Kinase</keyword>
<evidence type="ECO:0000256" key="4">
    <source>
        <dbReference type="ARBA" id="ARBA00022679"/>
    </source>
</evidence>
<dbReference type="CDD" id="cd02021">
    <property type="entry name" value="GntK"/>
    <property type="match status" value="1"/>
</dbReference>
<reference evidence="11" key="2">
    <citation type="submission" date="2021-08" db="EMBL/GenBank/DDBJ databases">
        <authorList>
            <person name="Tani A."/>
            <person name="Ola A."/>
            <person name="Ogura Y."/>
            <person name="Katsura K."/>
            <person name="Hayashi T."/>
        </authorList>
    </citation>
    <scope>NUCLEOTIDE SEQUENCE</scope>
    <source>
        <strain evidence="11">DSM 16372</strain>
    </source>
</reference>
<evidence type="ECO:0000256" key="5">
    <source>
        <dbReference type="ARBA" id="ARBA00022741"/>
    </source>
</evidence>
<evidence type="ECO:0000256" key="2">
    <source>
        <dbReference type="ARBA" id="ARBA00008420"/>
    </source>
</evidence>
<dbReference type="InterPro" id="IPR006001">
    <property type="entry name" value="Therm_gnt_kin"/>
</dbReference>
<dbReference type="FunFam" id="3.40.50.300:FF:000522">
    <property type="entry name" value="Gluconokinase"/>
    <property type="match status" value="1"/>
</dbReference>
<dbReference type="GO" id="GO:0019521">
    <property type="term" value="P:D-gluconate metabolic process"/>
    <property type="evidence" value="ECO:0007669"/>
    <property type="project" value="UniProtKB-KW"/>
</dbReference>
<evidence type="ECO:0000256" key="7">
    <source>
        <dbReference type="ARBA" id="ARBA00022840"/>
    </source>
</evidence>
<keyword evidence="12" id="KW-1185">Reference proteome</keyword>
<comment type="caution">
    <text evidence="11">The sequence shown here is derived from an EMBL/GenBank/DDBJ whole genome shotgun (WGS) entry which is preliminary data.</text>
</comment>
<accession>A0AAV4ZM55</accession>
<dbReference type="PANTHER" id="PTHR43442">
    <property type="entry name" value="GLUCONOKINASE-RELATED"/>
    <property type="match status" value="1"/>
</dbReference>
<dbReference type="GO" id="GO:0046316">
    <property type="term" value="F:gluconokinase activity"/>
    <property type="evidence" value="ECO:0007669"/>
    <property type="project" value="UniProtKB-EC"/>
</dbReference>
<evidence type="ECO:0000313" key="11">
    <source>
        <dbReference type="EMBL" id="GJD88916.1"/>
    </source>
</evidence>
<keyword evidence="5 10" id="KW-0547">Nucleotide-binding</keyword>
<dbReference type="GO" id="GO:0005524">
    <property type="term" value="F:ATP binding"/>
    <property type="evidence" value="ECO:0007669"/>
    <property type="project" value="UniProtKB-KW"/>
</dbReference>
<comment type="pathway">
    <text evidence="1">Carbohydrate acid metabolism.</text>
</comment>
<name>A0AAV4ZM55_9HYPH</name>
<dbReference type="Pfam" id="PF13671">
    <property type="entry name" value="AAA_33"/>
    <property type="match status" value="1"/>
</dbReference>
<evidence type="ECO:0000256" key="1">
    <source>
        <dbReference type="ARBA" id="ARBA00004761"/>
    </source>
</evidence>
<comment type="catalytic activity">
    <reaction evidence="9 10">
        <text>D-gluconate + ATP = 6-phospho-D-gluconate + ADP + H(+)</text>
        <dbReference type="Rhea" id="RHEA:19433"/>
        <dbReference type="ChEBI" id="CHEBI:15378"/>
        <dbReference type="ChEBI" id="CHEBI:18391"/>
        <dbReference type="ChEBI" id="CHEBI:30616"/>
        <dbReference type="ChEBI" id="CHEBI:58759"/>
        <dbReference type="ChEBI" id="CHEBI:456216"/>
        <dbReference type="EC" id="2.7.1.12"/>
    </reaction>
</comment>
<keyword evidence="7 10" id="KW-0067">ATP-binding</keyword>
<dbReference type="Proteomes" id="UP001055247">
    <property type="component" value="Unassembled WGS sequence"/>
</dbReference>